<keyword evidence="1" id="KW-0677">Repeat</keyword>
<dbReference type="PROSITE" id="PS50005">
    <property type="entry name" value="TPR"/>
    <property type="match status" value="5"/>
</dbReference>
<dbReference type="Proteomes" id="UP000641646">
    <property type="component" value="Unassembled WGS sequence"/>
</dbReference>
<evidence type="ECO:0000256" key="1">
    <source>
        <dbReference type="ARBA" id="ARBA00022737"/>
    </source>
</evidence>
<dbReference type="SMART" id="SM00028">
    <property type="entry name" value="TPR"/>
    <property type="match status" value="6"/>
</dbReference>
<name>A0A926ZHZ0_9CYAN</name>
<keyword evidence="5" id="KW-1185">Reference proteome</keyword>
<evidence type="ECO:0000256" key="2">
    <source>
        <dbReference type="ARBA" id="ARBA00022803"/>
    </source>
</evidence>
<dbReference type="EMBL" id="JACJPW010000049">
    <property type="protein sequence ID" value="MBD2183144.1"/>
    <property type="molecule type" value="Genomic_DNA"/>
</dbReference>
<dbReference type="SUPFAM" id="SSF48439">
    <property type="entry name" value="Protein prenylyltransferase"/>
    <property type="match status" value="1"/>
</dbReference>
<protein>
    <submittedName>
        <fullName evidence="4">Tetratricopeptide repeat protein</fullName>
    </submittedName>
</protein>
<reference evidence="4" key="1">
    <citation type="journal article" date="2015" name="ISME J.">
        <title>Draft Genome Sequence of Streptomyces incarnatus NRRL8089, which Produces the Nucleoside Antibiotic Sinefungin.</title>
        <authorList>
            <person name="Oshima K."/>
            <person name="Hattori M."/>
            <person name="Shimizu H."/>
            <person name="Fukuda K."/>
            <person name="Nemoto M."/>
            <person name="Inagaki K."/>
            <person name="Tamura T."/>
        </authorList>
    </citation>
    <scope>NUCLEOTIDE SEQUENCE</scope>
    <source>
        <strain evidence="4">FACHB-1375</strain>
    </source>
</reference>
<feature type="repeat" description="TPR" evidence="3">
    <location>
        <begin position="331"/>
        <end position="364"/>
    </location>
</feature>
<keyword evidence="2 3" id="KW-0802">TPR repeat</keyword>
<gene>
    <name evidence="4" type="ORF">H6G03_19100</name>
</gene>
<dbReference type="AlphaFoldDB" id="A0A926ZHZ0"/>
<dbReference type="PANTHER" id="PTHR44943:SF8">
    <property type="entry name" value="TPR REPEAT-CONTAINING PROTEIN MJ0263"/>
    <property type="match status" value="1"/>
</dbReference>
<dbReference type="Pfam" id="PF00515">
    <property type="entry name" value="TPR_1"/>
    <property type="match status" value="3"/>
</dbReference>
<evidence type="ECO:0000313" key="5">
    <source>
        <dbReference type="Proteomes" id="UP000641646"/>
    </source>
</evidence>
<dbReference type="Pfam" id="PF13414">
    <property type="entry name" value="TPR_11"/>
    <property type="match status" value="1"/>
</dbReference>
<dbReference type="RefSeq" id="WP_190466874.1">
    <property type="nucleotide sequence ID" value="NZ_JACJPW010000049.1"/>
</dbReference>
<feature type="repeat" description="TPR" evidence="3">
    <location>
        <begin position="263"/>
        <end position="296"/>
    </location>
</feature>
<dbReference type="Gene3D" id="1.25.40.10">
    <property type="entry name" value="Tetratricopeptide repeat domain"/>
    <property type="match status" value="3"/>
</dbReference>
<reference evidence="4" key="2">
    <citation type="submission" date="2020-08" db="EMBL/GenBank/DDBJ databases">
        <authorList>
            <person name="Chen M."/>
            <person name="Teng W."/>
            <person name="Zhao L."/>
            <person name="Hu C."/>
            <person name="Zhou Y."/>
            <person name="Han B."/>
            <person name="Song L."/>
            <person name="Shu W."/>
        </authorList>
    </citation>
    <scope>NUCLEOTIDE SEQUENCE</scope>
    <source>
        <strain evidence="4">FACHB-1375</strain>
    </source>
</reference>
<sequence>MLGQIWQNIGNKLFRKLLRWFRCWFGSGFGSGGKAPKLQAAPIAVYKKVELLKPLEDADYEFLFMQLLEGVAHGWQQKRVLHFLASLRNRTTETEWLGWLRRFGKRLLATPTPNYPFAREMILLGEIGCGKLGEVAREIGNQLLAREQNQQVLRFANEDIYIVKEDRGAIEAQTIESIPINESLVKLSQDPSLAKQLAKLLQIEPADTQAIFETAIDRSGAIELTTKEAEKWLNLANQQYSDRDILGAIISYDKAISIYPNYHDAWFNRGVALKDLGRYEEAILSYDRALDIQPNSDETWMNRGAALRSLGCLEDAIVSYEQALQLNPDKYQAWYNRGIALLNLGRIEEAIFSYDRALEIKPYFHQAWNNRGNALLNLERFEEALFSYDKALEIKPDKAESWNNRGTALFNLGRLDEAIFSYEKSLEIQPNFQEARQNINDTRKKYG</sequence>
<evidence type="ECO:0000313" key="4">
    <source>
        <dbReference type="EMBL" id="MBD2183144.1"/>
    </source>
</evidence>
<dbReference type="PROSITE" id="PS50293">
    <property type="entry name" value="TPR_REGION"/>
    <property type="match status" value="5"/>
</dbReference>
<feature type="repeat" description="TPR" evidence="3">
    <location>
        <begin position="365"/>
        <end position="398"/>
    </location>
</feature>
<dbReference type="PANTHER" id="PTHR44943">
    <property type="entry name" value="CELLULOSE SYNTHASE OPERON PROTEIN C"/>
    <property type="match status" value="1"/>
</dbReference>
<feature type="repeat" description="TPR" evidence="3">
    <location>
        <begin position="297"/>
        <end position="330"/>
    </location>
</feature>
<organism evidence="4 5">
    <name type="scientific">Aerosakkonema funiforme FACHB-1375</name>
    <dbReference type="NCBI Taxonomy" id="2949571"/>
    <lineage>
        <taxon>Bacteria</taxon>
        <taxon>Bacillati</taxon>
        <taxon>Cyanobacteriota</taxon>
        <taxon>Cyanophyceae</taxon>
        <taxon>Oscillatoriophycideae</taxon>
        <taxon>Aerosakkonematales</taxon>
        <taxon>Aerosakkonemataceae</taxon>
        <taxon>Aerosakkonema</taxon>
    </lineage>
</organism>
<dbReference type="InterPro" id="IPR051685">
    <property type="entry name" value="Ycf3/AcsC/BcsC/TPR_MFPF"/>
</dbReference>
<accession>A0A926ZHZ0</accession>
<comment type="caution">
    <text evidence="4">The sequence shown here is derived from an EMBL/GenBank/DDBJ whole genome shotgun (WGS) entry which is preliminary data.</text>
</comment>
<feature type="repeat" description="TPR" evidence="3">
    <location>
        <begin position="399"/>
        <end position="432"/>
    </location>
</feature>
<evidence type="ECO:0000256" key="3">
    <source>
        <dbReference type="PROSITE-ProRule" id="PRU00339"/>
    </source>
</evidence>
<proteinExistence type="predicted"/>
<dbReference type="InterPro" id="IPR019734">
    <property type="entry name" value="TPR_rpt"/>
</dbReference>
<dbReference type="InterPro" id="IPR011990">
    <property type="entry name" value="TPR-like_helical_dom_sf"/>
</dbReference>